<accession>A0AAW1UYN2</accession>
<feature type="region of interest" description="Disordered" evidence="24">
    <location>
        <begin position="228"/>
        <end position="279"/>
    </location>
</feature>
<comment type="cofactor">
    <cofactor evidence="2">
        <name>Zn(2+)</name>
        <dbReference type="ChEBI" id="CHEBI:29105"/>
    </cofactor>
</comment>
<dbReference type="InterPro" id="IPR027794">
    <property type="entry name" value="tRNase_Z_dom"/>
</dbReference>
<dbReference type="CDD" id="cd07718">
    <property type="entry name" value="RNaseZ_ELAC1_ELAC2-C-term-like_MBL-fold"/>
    <property type="match status" value="1"/>
</dbReference>
<comment type="subunit">
    <text evidence="23">Homodimer. Interacts with PTCD1.</text>
</comment>
<evidence type="ECO:0000256" key="6">
    <source>
        <dbReference type="ARBA" id="ARBA00012477"/>
    </source>
</evidence>
<evidence type="ECO:0000313" key="27">
    <source>
        <dbReference type="Proteomes" id="UP001431783"/>
    </source>
</evidence>
<dbReference type="SUPFAM" id="SSF56281">
    <property type="entry name" value="Metallo-hydrolase/oxidoreductase"/>
    <property type="match status" value="2"/>
</dbReference>
<evidence type="ECO:0000256" key="1">
    <source>
        <dbReference type="ARBA" id="ARBA00000402"/>
    </source>
</evidence>
<feature type="compositionally biased region" description="Low complexity" evidence="24">
    <location>
        <begin position="239"/>
        <end position="254"/>
    </location>
</feature>
<keyword evidence="10" id="KW-0540">Nuclease</keyword>
<dbReference type="InterPro" id="IPR036866">
    <property type="entry name" value="RibonucZ/Hydroxyglut_hydro"/>
</dbReference>
<keyword evidence="14" id="KW-0862">Zinc</keyword>
<comment type="caution">
    <text evidence="26">The sequence shown here is derived from an EMBL/GenBank/DDBJ whole genome shotgun (WGS) entry which is preliminary data.</text>
</comment>
<keyword evidence="12" id="KW-0255">Endonuclease</keyword>
<feature type="domain" description="tRNase Z endonuclease" evidence="25">
    <location>
        <begin position="79"/>
        <end position="126"/>
    </location>
</feature>
<dbReference type="PANTHER" id="PTHR12553">
    <property type="entry name" value="ZINC PHOSPHODIESTERASE ELAC PROTEIN 2"/>
    <property type="match status" value="1"/>
</dbReference>
<dbReference type="Pfam" id="PF23023">
    <property type="entry name" value="Anti-Pycsar_Apyc1"/>
    <property type="match status" value="1"/>
</dbReference>
<proteinExistence type="inferred from homology"/>
<keyword evidence="27" id="KW-1185">Reference proteome</keyword>
<evidence type="ECO:0000256" key="16">
    <source>
        <dbReference type="ARBA" id="ARBA00023128"/>
    </source>
</evidence>
<comment type="subcellular location">
    <subcellularLocation>
        <location evidence="4">Mitochondrion matrix</location>
    </subcellularLocation>
    <subcellularLocation>
        <location evidence="3">Nucleus</location>
    </subcellularLocation>
</comment>
<evidence type="ECO:0000256" key="23">
    <source>
        <dbReference type="ARBA" id="ARBA00047136"/>
    </source>
</evidence>
<keyword evidence="17" id="KW-0539">Nucleus</keyword>
<dbReference type="GO" id="GO:0046872">
    <property type="term" value="F:metal ion binding"/>
    <property type="evidence" value="ECO:0007669"/>
    <property type="project" value="UniProtKB-KW"/>
</dbReference>
<keyword evidence="11" id="KW-0479">Metal-binding</keyword>
<evidence type="ECO:0000256" key="12">
    <source>
        <dbReference type="ARBA" id="ARBA00022759"/>
    </source>
</evidence>
<evidence type="ECO:0000313" key="26">
    <source>
        <dbReference type="EMBL" id="KAK9888229.1"/>
    </source>
</evidence>
<evidence type="ECO:0000256" key="7">
    <source>
        <dbReference type="ARBA" id="ARBA00013357"/>
    </source>
</evidence>
<evidence type="ECO:0000256" key="13">
    <source>
        <dbReference type="ARBA" id="ARBA00022801"/>
    </source>
</evidence>
<evidence type="ECO:0000256" key="2">
    <source>
        <dbReference type="ARBA" id="ARBA00001947"/>
    </source>
</evidence>
<evidence type="ECO:0000256" key="22">
    <source>
        <dbReference type="ARBA" id="ARBA00046098"/>
    </source>
</evidence>
<evidence type="ECO:0000256" key="14">
    <source>
        <dbReference type="ARBA" id="ARBA00022833"/>
    </source>
</evidence>
<protein>
    <recommendedName>
        <fullName evidence="7">Zinc phosphodiesterase ELAC protein 2</fullName>
        <ecNumber evidence="6">3.1.26.11</ecNumber>
    </recommendedName>
    <alternativeName>
        <fullName evidence="21">ElaC homolog protein 2</fullName>
    </alternativeName>
    <alternativeName>
        <fullName evidence="19">Ribonuclease Z 2</fullName>
    </alternativeName>
    <alternativeName>
        <fullName evidence="20">tRNA 3 endonuclease 2</fullName>
    </alternativeName>
    <alternativeName>
        <fullName evidence="18">tRNase Z 2</fullName>
    </alternativeName>
</protein>
<feature type="compositionally biased region" description="Low complexity" evidence="24">
    <location>
        <begin position="268"/>
        <end position="279"/>
    </location>
</feature>
<dbReference type="Proteomes" id="UP001431783">
    <property type="component" value="Unassembled WGS sequence"/>
</dbReference>
<evidence type="ECO:0000256" key="4">
    <source>
        <dbReference type="ARBA" id="ARBA00004305"/>
    </source>
</evidence>
<keyword evidence="8" id="KW-0597">Phosphoprotein</keyword>
<sequence>MLFSLRCPIFRETAFRYSKNYCKKVDYNPTNILTMPKDPIHISEIKNQRLKNKQKYSKFSPGKVSLHVLGTGAKGAPRSLYVFTDQTRYLFNCGEGTQRLAHELKLKLAKLEHIFITYPVWQNIGGLPGITLTMQDVGVPNVNLHGPSGMQEMFDAAKKFVVLKNLKLNFAESNPKEIYEDNILKVQYVVLTRHLENLPDEYPEDEPRQNINVNSQIGVNVDIMVDQGTTTTRHKRTRSISSYLSDSSGSTSSGKSKKRRKRKKNRSRSLSLDSSSNSSPIRPSIFSNDFCVTKDKGIAMSYICQLHPRPGALCLNKCVEMGVPPGPLLGKLKSGEDVMLENGTIVTSDQVCEPNDPGPIFIVVDCPTEEYITSLVSNKEFKKYQKFATDESMVAYVVVHFSPKRIVDDARYQSWMELFLPSTQHLILNETNSCMGSMAVHRIQHKLNMIHPDIFPLLKEHRTELTDQEQLRVHESMKSGVEEQKSNEPCINTLCTIHLRPRRGLDRSDEVRLNPKEYIQETLNIEGFSMALHDLKRKLQSQQCDVEPQEYPRILFLGTGSCIPNKTRNTSGILLETSDDQKILLDCGEGTYGQLVRFYGKQKSDEILANLNIVYVSHMHADHHIGLIGILQGRRRALKNLNQKHKPVILLAPIQLYMWLSFYNKYFEHIKNEFEFISNADLLYTGHRLSNISYNKIIGSLNMKEVNTCFVKHCPNAFGVALTFSNNSKITYSGDTMPCSELVTIGRDSDLLIHEATMEDDLEKEASIKFHSTTTQAIEIGRQMRAKYILLTHFSQRYAKLPRFNESFAENVGISFDNMQVRFDDLRLLPLFNPVLKLMFVEHYDEMEQKAMKRQIRHEKELIQKIQRIQ</sequence>
<reference evidence="26 27" key="1">
    <citation type="submission" date="2023-03" db="EMBL/GenBank/DDBJ databases">
        <title>Genome insight into feeding habits of ladybird beetles.</title>
        <authorList>
            <person name="Li H.-S."/>
            <person name="Huang Y.-H."/>
            <person name="Pang H."/>
        </authorList>
    </citation>
    <scope>NUCLEOTIDE SEQUENCE [LARGE SCALE GENOMIC DNA]</scope>
    <source>
        <strain evidence="26">SYSU_2023b</strain>
        <tissue evidence="26">Whole body</tissue>
    </source>
</reference>
<keyword evidence="13" id="KW-0378">Hydrolase</keyword>
<dbReference type="InterPro" id="IPR047151">
    <property type="entry name" value="RNZ2-like"/>
</dbReference>
<comment type="catalytic activity">
    <reaction evidence="1">
        <text>Endonucleolytic cleavage of RNA, removing extra 3' nucleotides from tRNA precursor, generating 3' termini of tRNAs. A 3'-hydroxy group is left at the tRNA terminus and a 5'-phosphoryl group is left at the trailer molecule.</text>
        <dbReference type="EC" id="3.1.26.11"/>
    </reaction>
</comment>
<dbReference type="Pfam" id="PF13691">
    <property type="entry name" value="Lactamase_B_4"/>
    <property type="match status" value="1"/>
</dbReference>
<dbReference type="EC" id="3.1.26.11" evidence="6"/>
<evidence type="ECO:0000256" key="20">
    <source>
        <dbReference type="ARBA" id="ARBA00032104"/>
    </source>
</evidence>
<evidence type="ECO:0000256" key="24">
    <source>
        <dbReference type="SAM" id="MobiDB-lite"/>
    </source>
</evidence>
<gene>
    <name evidence="26" type="ORF">WA026_000498</name>
</gene>
<evidence type="ECO:0000256" key="10">
    <source>
        <dbReference type="ARBA" id="ARBA00022722"/>
    </source>
</evidence>
<evidence type="ECO:0000256" key="19">
    <source>
        <dbReference type="ARBA" id="ARBA00030729"/>
    </source>
</evidence>
<dbReference type="PANTHER" id="PTHR12553:SF49">
    <property type="entry name" value="ZINC PHOSPHODIESTERASE ELAC PROTEIN 2"/>
    <property type="match status" value="1"/>
</dbReference>
<comment type="function">
    <text evidence="22">Zinc phosphodiesterase, which displays mitochondrial tRNA 3'-processing endonuclease activity. Involved in tRNA maturation, by removing a 3'-trailer from precursor tRNA. Associates with mitochondrial DNA complexes at the nucleoids to initiate RNA processing and ribosome assembly.</text>
</comment>
<keyword evidence="16" id="KW-0496">Mitochondrion</keyword>
<evidence type="ECO:0000256" key="5">
    <source>
        <dbReference type="ARBA" id="ARBA00007823"/>
    </source>
</evidence>
<name>A0AAW1UYN2_9CUCU</name>
<evidence type="ECO:0000256" key="9">
    <source>
        <dbReference type="ARBA" id="ARBA00022694"/>
    </source>
</evidence>
<evidence type="ECO:0000256" key="3">
    <source>
        <dbReference type="ARBA" id="ARBA00004123"/>
    </source>
</evidence>
<dbReference type="FunFam" id="3.60.15.10:FF:000014">
    <property type="entry name" value="Zinc phosphodiesterase ELAC protein 2"/>
    <property type="match status" value="1"/>
</dbReference>
<dbReference type="GO" id="GO:1990180">
    <property type="term" value="P:mitochondrial tRNA 3'-end processing"/>
    <property type="evidence" value="ECO:0007669"/>
    <property type="project" value="TreeGrafter"/>
</dbReference>
<dbReference type="EMBL" id="JARQZJ010000121">
    <property type="protein sequence ID" value="KAK9888229.1"/>
    <property type="molecule type" value="Genomic_DNA"/>
</dbReference>
<dbReference type="Gene3D" id="3.60.15.10">
    <property type="entry name" value="Ribonuclease Z/Hydroxyacylglutathione hydrolase-like"/>
    <property type="match status" value="2"/>
</dbReference>
<evidence type="ECO:0000256" key="15">
    <source>
        <dbReference type="ARBA" id="ARBA00022946"/>
    </source>
</evidence>
<keyword evidence="9" id="KW-0819">tRNA processing</keyword>
<evidence type="ECO:0000256" key="11">
    <source>
        <dbReference type="ARBA" id="ARBA00022723"/>
    </source>
</evidence>
<dbReference type="GO" id="GO:0042781">
    <property type="term" value="F:3'-tRNA processing endoribonuclease activity"/>
    <property type="evidence" value="ECO:0007669"/>
    <property type="project" value="UniProtKB-EC"/>
</dbReference>
<evidence type="ECO:0000256" key="17">
    <source>
        <dbReference type="ARBA" id="ARBA00023242"/>
    </source>
</evidence>
<feature type="compositionally biased region" description="Basic residues" evidence="24">
    <location>
        <begin position="255"/>
        <end position="267"/>
    </location>
</feature>
<dbReference type="AlphaFoldDB" id="A0AAW1UYN2"/>
<dbReference type="GO" id="GO:0042645">
    <property type="term" value="C:mitochondrial nucleoid"/>
    <property type="evidence" value="ECO:0007669"/>
    <property type="project" value="UniProtKB-ARBA"/>
</dbReference>
<evidence type="ECO:0000256" key="18">
    <source>
        <dbReference type="ARBA" id="ARBA00030689"/>
    </source>
</evidence>
<comment type="similarity">
    <text evidence="5">Belongs to the RNase Z family.</text>
</comment>
<keyword evidence="15" id="KW-0809">Transit peptide</keyword>
<evidence type="ECO:0000256" key="21">
    <source>
        <dbReference type="ARBA" id="ARBA00032616"/>
    </source>
</evidence>
<evidence type="ECO:0000259" key="25">
    <source>
        <dbReference type="Pfam" id="PF13691"/>
    </source>
</evidence>
<dbReference type="GO" id="GO:0005634">
    <property type="term" value="C:nucleus"/>
    <property type="evidence" value="ECO:0007669"/>
    <property type="project" value="UniProtKB-SubCell"/>
</dbReference>
<evidence type="ECO:0000256" key="8">
    <source>
        <dbReference type="ARBA" id="ARBA00022553"/>
    </source>
</evidence>
<organism evidence="26 27">
    <name type="scientific">Henosepilachna vigintioctopunctata</name>
    <dbReference type="NCBI Taxonomy" id="420089"/>
    <lineage>
        <taxon>Eukaryota</taxon>
        <taxon>Metazoa</taxon>
        <taxon>Ecdysozoa</taxon>
        <taxon>Arthropoda</taxon>
        <taxon>Hexapoda</taxon>
        <taxon>Insecta</taxon>
        <taxon>Pterygota</taxon>
        <taxon>Neoptera</taxon>
        <taxon>Endopterygota</taxon>
        <taxon>Coleoptera</taxon>
        <taxon>Polyphaga</taxon>
        <taxon>Cucujiformia</taxon>
        <taxon>Coccinelloidea</taxon>
        <taxon>Coccinellidae</taxon>
        <taxon>Epilachninae</taxon>
        <taxon>Epilachnini</taxon>
        <taxon>Henosepilachna</taxon>
    </lineage>
</organism>